<accession>A0ABN7TK97</accession>
<evidence type="ECO:0000256" key="2">
    <source>
        <dbReference type="ARBA" id="ARBA00022840"/>
    </source>
</evidence>
<dbReference type="Pfam" id="PF00989">
    <property type="entry name" value="PAS"/>
    <property type="match status" value="1"/>
</dbReference>
<sequence length="612" mass="68595">MKIRVLAIAPYPGLKDLLVDMAGDDGSIDMDVETADLQEAIPLAQQAERKGYDIIVSRGGTATLIRKHTALPVVDIPVSGYDILRVLTLIKNANSKVAIIGFPNVCHGGAAVSSLLDIDIPAYVVDHESQVEGALREAFRSGVKIVLGDVVTVRTAQEMGYHGILITSGRESVTEALDLVRRVYEVYRRGREQMRFYEQIMAADSRGIVVLDETRTIRYANQAACRPLGTKEDQLQGSSLILSSPSLAGLIKQAEEAMQTEMEQYVHMQERQFRVNAIRHRVDGKQGWLVRLEAVEQWRIDQLNPVRIPPRVVSFDQLIGSSSALQKTVSRAKKFAASDRSIWISGEKGSGKSMFAQAVHSASKRRDQGFYMIACDEMTDEQTEMLLSGTAHAPGLFEGGFGGTLYLKNADRLTRFAQTKWLHALRRSNNVRLVASSLVPLTKLQHRTEYSVELLTMIAELQLNVPPLRERPEDLEEIVRVMIADYNSESGKQIVGIRDRVLERLVQYEWPGNIAELENTIQEMLITTRGHYIESGDAAEVLERLERPDGSRVQAESYVQIDLSGTFEEIEARILWHVLQEEGLNQSKACKRLGINRTTLWRKANKLFKNET</sequence>
<dbReference type="InterPro" id="IPR002197">
    <property type="entry name" value="HTH_Fis"/>
</dbReference>
<dbReference type="NCBIfam" id="TIGR00229">
    <property type="entry name" value="sensory_box"/>
    <property type="match status" value="1"/>
</dbReference>
<feature type="domain" description="Sigma-54 factor interaction" evidence="5">
    <location>
        <begin position="318"/>
        <end position="526"/>
    </location>
</feature>
<keyword evidence="4" id="KW-0804">Transcription</keyword>
<feature type="domain" description="PAS" evidence="6">
    <location>
        <begin position="193"/>
        <end position="243"/>
    </location>
</feature>
<dbReference type="Pfam" id="PF02954">
    <property type="entry name" value="HTH_8"/>
    <property type="match status" value="1"/>
</dbReference>
<dbReference type="Pfam" id="PF14532">
    <property type="entry name" value="Sigma54_activ_2"/>
    <property type="match status" value="1"/>
</dbReference>
<dbReference type="InterPro" id="IPR002078">
    <property type="entry name" value="Sigma_54_int"/>
</dbReference>
<dbReference type="RefSeq" id="WP_218099277.1">
    <property type="nucleotide sequence ID" value="NZ_CAJVCE010000007.1"/>
</dbReference>
<organism evidence="7 8">
    <name type="scientific">Paenibacillus allorhizosphaerae</name>
    <dbReference type="NCBI Taxonomy" id="2849866"/>
    <lineage>
        <taxon>Bacteria</taxon>
        <taxon>Bacillati</taxon>
        <taxon>Bacillota</taxon>
        <taxon>Bacilli</taxon>
        <taxon>Bacillales</taxon>
        <taxon>Paenibacillaceae</taxon>
        <taxon>Paenibacillus</taxon>
    </lineage>
</organism>
<dbReference type="InterPro" id="IPR010524">
    <property type="entry name" value="Sig_transdc_resp-reg_PrpR_N"/>
</dbReference>
<dbReference type="PROSITE" id="PS50045">
    <property type="entry name" value="SIGMA54_INTERACT_4"/>
    <property type="match status" value="1"/>
</dbReference>
<dbReference type="PROSITE" id="PS50112">
    <property type="entry name" value="PAS"/>
    <property type="match status" value="1"/>
</dbReference>
<comment type="caution">
    <text evidence="7">The sequence shown here is derived from an EMBL/GenBank/DDBJ whole genome shotgun (WGS) entry which is preliminary data.</text>
</comment>
<dbReference type="Pfam" id="PF06506">
    <property type="entry name" value="PrpR_N"/>
    <property type="match status" value="1"/>
</dbReference>
<evidence type="ECO:0000256" key="1">
    <source>
        <dbReference type="ARBA" id="ARBA00022741"/>
    </source>
</evidence>
<keyword evidence="3" id="KW-0805">Transcription regulation</keyword>
<gene>
    <name evidence="7" type="primary">norR</name>
    <name evidence="7" type="ORF">PAECIP111802_02957</name>
</gene>
<dbReference type="SMART" id="SM00091">
    <property type="entry name" value="PAS"/>
    <property type="match status" value="1"/>
</dbReference>
<dbReference type="EMBL" id="CAJVCE010000007">
    <property type="protein sequence ID" value="CAG7643123.1"/>
    <property type="molecule type" value="Genomic_DNA"/>
</dbReference>
<protein>
    <submittedName>
        <fullName evidence="7">Anaerobic nitric oxide reductase transcription regulator NorR</fullName>
    </submittedName>
</protein>
<keyword evidence="2" id="KW-0067">ATP-binding</keyword>
<keyword evidence="1" id="KW-0547">Nucleotide-binding</keyword>
<dbReference type="PANTHER" id="PTHR32071">
    <property type="entry name" value="TRANSCRIPTIONAL REGULATORY PROTEIN"/>
    <property type="match status" value="1"/>
</dbReference>
<evidence type="ECO:0000256" key="4">
    <source>
        <dbReference type="ARBA" id="ARBA00023163"/>
    </source>
</evidence>
<dbReference type="Pfam" id="PF25601">
    <property type="entry name" value="AAA_lid_14"/>
    <property type="match status" value="1"/>
</dbReference>
<evidence type="ECO:0000259" key="5">
    <source>
        <dbReference type="PROSITE" id="PS50045"/>
    </source>
</evidence>
<dbReference type="InterPro" id="IPR013767">
    <property type="entry name" value="PAS_fold"/>
</dbReference>
<dbReference type="Proteomes" id="UP000730618">
    <property type="component" value="Unassembled WGS sequence"/>
</dbReference>
<dbReference type="InterPro" id="IPR058031">
    <property type="entry name" value="AAA_lid_NorR"/>
</dbReference>
<evidence type="ECO:0000313" key="8">
    <source>
        <dbReference type="Proteomes" id="UP000730618"/>
    </source>
</evidence>
<evidence type="ECO:0000313" key="7">
    <source>
        <dbReference type="EMBL" id="CAG7643123.1"/>
    </source>
</evidence>
<evidence type="ECO:0000256" key="3">
    <source>
        <dbReference type="ARBA" id="ARBA00023015"/>
    </source>
</evidence>
<dbReference type="InterPro" id="IPR000014">
    <property type="entry name" value="PAS"/>
</dbReference>
<name>A0ABN7TK97_9BACL</name>
<evidence type="ECO:0000259" key="6">
    <source>
        <dbReference type="PROSITE" id="PS50112"/>
    </source>
</evidence>
<reference evidence="7 8" key="1">
    <citation type="submission" date="2021-06" db="EMBL/GenBank/DDBJ databases">
        <authorList>
            <person name="Criscuolo A."/>
        </authorList>
    </citation>
    <scope>NUCLEOTIDE SEQUENCE [LARGE SCALE GENOMIC DNA]</scope>
    <source>
        <strain evidence="8">CIP 111802</strain>
    </source>
</reference>
<keyword evidence="8" id="KW-1185">Reference proteome</keyword>
<proteinExistence type="predicted"/>